<accession>A0ABS6G6E1</accession>
<dbReference type="NCBIfam" id="TIGR03936">
    <property type="entry name" value="sam_1_link_chp"/>
    <property type="match status" value="1"/>
</dbReference>
<feature type="domain" description="DUF2344" evidence="1">
    <location>
        <begin position="4"/>
        <end position="200"/>
    </location>
</feature>
<protein>
    <submittedName>
        <fullName evidence="2">TIGR03936 family radical SAM-associated protein</fullName>
    </submittedName>
</protein>
<reference evidence="2 3" key="1">
    <citation type="submission" date="2021-06" db="EMBL/GenBank/DDBJ databases">
        <authorList>
            <person name="Sun Q."/>
            <person name="Li D."/>
        </authorList>
    </citation>
    <scope>NUCLEOTIDE SEQUENCE [LARGE SCALE GENOMIC DNA]</scope>
    <source>
        <strain evidence="2 3">MSJ-5</strain>
    </source>
</reference>
<organism evidence="2 3">
    <name type="scientific">Alkaliphilus flagellatus</name>
    <dbReference type="NCBI Taxonomy" id="2841507"/>
    <lineage>
        <taxon>Bacteria</taxon>
        <taxon>Bacillati</taxon>
        <taxon>Bacillota</taxon>
        <taxon>Clostridia</taxon>
        <taxon>Peptostreptococcales</taxon>
        <taxon>Natronincolaceae</taxon>
        <taxon>Alkaliphilus</taxon>
    </lineage>
</organism>
<dbReference type="Proteomes" id="UP000779508">
    <property type="component" value="Unassembled WGS sequence"/>
</dbReference>
<keyword evidence="3" id="KW-1185">Reference proteome</keyword>
<gene>
    <name evidence="2" type="ORF">KQI88_14920</name>
</gene>
<sequence>MITIRSRFYKKGDMVFISHLDLVRVFERAVRRANIPVAYTQGFNPRPIMAFATALGVGVVSEGEYIDIQLSEKLDSNSFTEKLNNVLPEGLKIIKSLAISNKEQSLMSIISSSTYLVKLQTKDILSKDNIEGYIKEFLDYESIIELKEKKKKPHHKNRKPEFREINIRPLIKEVELFCIDNHEVILKMHLAAGSEANLKPEIVISKLKEITNLEIVEDKTRVQRLDLFKEENGECITPLDKVDIME</sequence>
<dbReference type="Pfam" id="PF10105">
    <property type="entry name" value="DUF2344"/>
    <property type="match status" value="1"/>
</dbReference>
<evidence type="ECO:0000313" key="3">
    <source>
        <dbReference type="Proteomes" id="UP000779508"/>
    </source>
</evidence>
<comment type="caution">
    <text evidence="2">The sequence shown here is derived from an EMBL/GenBank/DDBJ whole genome shotgun (WGS) entry which is preliminary data.</text>
</comment>
<dbReference type="EMBL" id="JAHLQK010000006">
    <property type="protein sequence ID" value="MBU5677711.1"/>
    <property type="molecule type" value="Genomic_DNA"/>
</dbReference>
<name>A0ABS6G6E1_9FIRM</name>
<evidence type="ECO:0000259" key="1">
    <source>
        <dbReference type="Pfam" id="PF10105"/>
    </source>
</evidence>
<evidence type="ECO:0000313" key="2">
    <source>
        <dbReference type="EMBL" id="MBU5677711.1"/>
    </source>
</evidence>
<dbReference type="InterPro" id="IPR018768">
    <property type="entry name" value="DUF2344"/>
</dbReference>
<dbReference type="RefSeq" id="WP_216418661.1">
    <property type="nucleotide sequence ID" value="NZ_JAHLQK010000006.1"/>
</dbReference>
<proteinExistence type="predicted"/>